<feature type="region of interest" description="Disordered" evidence="1">
    <location>
        <begin position="38"/>
        <end position="58"/>
    </location>
</feature>
<dbReference type="Proteomes" id="UP000296822">
    <property type="component" value="Chromosome"/>
</dbReference>
<evidence type="ECO:0000256" key="1">
    <source>
        <dbReference type="SAM" id="MobiDB-lite"/>
    </source>
</evidence>
<evidence type="ECO:0000313" key="3">
    <source>
        <dbReference type="Proteomes" id="UP000296822"/>
    </source>
</evidence>
<gene>
    <name evidence="2" type="ORF">DV706_13580</name>
</gene>
<dbReference type="AlphaFoldDB" id="A0A4D6HQC7"/>
<name>A0A4D6HQC7_9EURY</name>
<organism evidence="2 3">
    <name type="scientific">Natronorubrum bangense</name>
    <dbReference type="NCBI Taxonomy" id="61858"/>
    <lineage>
        <taxon>Archaea</taxon>
        <taxon>Methanobacteriati</taxon>
        <taxon>Methanobacteriota</taxon>
        <taxon>Stenosarchaea group</taxon>
        <taxon>Halobacteria</taxon>
        <taxon>Halobacteriales</taxon>
        <taxon>Natrialbaceae</taxon>
        <taxon>Natronorubrum</taxon>
    </lineage>
</organism>
<dbReference type="RefSeq" id="WP_006065605.1">
    <property type="nucleotide sequence ID" value="NZ_CP031305.1"/>
</dbReference>
<evidence type="ECO:0000313" key="2">
    <source>
        <dbReference type="EMBL" id="QCC55406.1"/>
    </source>
</evidence>
<accession>A0A4D6HQC7</accession>
<proteinExistence type="predicted"/>
<dbReference type="EMBL" id="CP031305">
    <property type="protein sequence ID" value="QCC55406.1"/>
    <property type="molecule type" value="Genomic_DNA"/>
</dbReference>
<sequence length="333" mass="37160">MSRPSRRSLLGLVGSTAVAASTAVAGCLGRVEHSTLGRFEDPTDSLPPAGENNAGCPDSDVDRLVAYREIDPDEAPISLEPSAESIAEGERITFTLRNESHSEFSYNQYNWRLHKRVDGDWYFIAPREIPLPLHTLKPRRRYEWELTVDNDGVEDGTAIGGPGSYGDRDPIQGLGGGTYAFGTEGWFDSADEKIGFCARFKLETDALELTPTRAVDETEWKDDILVARSMRGDPENEHSRLGAYELERIVANTKSDDDRANDETAEPLITETVLRNDQLRDVVALAREYDADRVRLEEYDASYPIFGSHEDGVYEYDGEVYEITTREIAPKGD</sequence>
<dbReference type="GeneID" id="39852297"/>
<dbReference type="PROSITE" id="PS51318">
    <property type="entry name" value="TAT"/>
    <property type="match status" value="1"/>
</dbReference>
<dbReference type="PROSITE" id="PS51257">
    <property type="entry name" value="PROKAR_LIPOPROTEIN"/>
    <property type="match status" value="1"/>
</dbReference>
<dbReference type="InterPro" id="IPR006311">
    <property type="entry name" value="TAT_signal"/>
</dbReference>
<reference evidence="2 3" key="1">
    <citation type="journal article" date="2019" name="Nat. Commun.">
        <title>A new type of DNA phosphorothioation-based antiviral system in archaea.</title>
        <authorList>
            <person name="Xiong L."/>
            <person name="Liu S."/>
            <person name="Chen S."/>
            <person name="Xiao Y."/>
            <person name="Zhu B."/>
            <person name="Gao Y."/>
            <person name="Zhang Y."/>
            <person name="Chen B."/>
            <person name="Luo J."/>
            <person name="Deng Z."/>
            <person name="Chen X."/>
            <person name="Wang L."/>
            <person name="Chen S."/>
        </authorList>
    </citation>
    <scope>NUCLEOTIDE SEQUENCE [LARGE SCALE GENOMIC DNA]</scope>
    <source>
        <strain evidence="2 3">JCM 10635</strain>
    </source>
</reference>
<protein>
    <submittedName>
        <fullName evidence="2">Uncharacterized protein</fullName>
    </submittedName>
</protein>
<dbReference type="KEGG" id="nbg:DV706_13580"/>